<evidence type="ECO:0000256" key="3">
    <source>
        <dbReference type="ARBA" id="ARBA00023277"/>
    </source>
</evidence>
<keyword evidence="3" id="KW-0119">Carbohydrate metabolism</keyword>
<reference evidence="6" key="1">
    <citation type="journal article" date="2014" name="Front. Microbiol.">
        <title>High frequency of phylogenetically diverse reductive dehalogenase-homologous genes in deep subseafloor sedimentary metagenomes.</title>
        <authorList>
            <person name="Kawai M."/>
            <person name="Futagami T."/>
            <person name="Toyoda A."/>
            <person name="Takaki Y."/>
            <person name="Nishi S."/>
            <person name="Hori S."/>
            <person name="Arai W."/>
            <person name="Tsubouchi T."/>
            <person name="Morono Y."/>
            <person name="Uchiyama I."/>
            <person name="Ito T."/>
            <person name="Fujiyama A."/>
            <person name="Inagaki F."/>
            <person name="Takami H."/>
        </authorList>
    </citation>
    <scope>NUCLEOTIDE SEQUENCE</scope>
    <source>
        <strain evidence="6">Expedition CK06-06</strain>
    </source>
</reference>
<comment type="caution">
    <text evidence="6">The sequence shown here is derived from an EMBL/GenBank/DDBJ whole genome shotgun (WGS) entry which is preliminary data.</text>
</comment>
<feature type="domain" description="Carbohydrate binding X2" evidence="5">
    <location>
        <begin position="93"/>
        <end position="182"/>
    </location>
</feature>
<dbReference type="InterPro" id="IPR005102">
    <property type="entry name" value="Carbo-bd_X2"/>
</dbReference>
<keyword evidence="1" id="KW-0732">Signal</keyword>
<sequence length="474" mass="50286">AEYDLDDPAEVMTTIDWGIASNIEKITDDEGNLDEGLNNDYIGDPKLVKHLIILDKYLNNKLKDIGDSVELIIEFDVGAASLNITAIGTQPSISPATADYDLDDPADVETTVTWGIARDVESISENGSLLTLGVDYTKGDTVGGEATLTILDGYLEDELKDIGGEVVLTIEFDRGDDATFTITATGTQPSISPTTAQYNIDSPADVKTTITWGTATSVAPPVDDDGHTLTSSQYTLIGTDLTIRSTQYLAGKLKDIGDKVVLTIKFNLGDDATFEITATGVNAGVSPQAKDYDLDDPADVTTTIMWNTATPPIVSIAENGNLLTPSVDYTVGDTVGGEAPLTILDDYLVSELTDIGDKVVLTIKFDLGANATFTITATGIRPTVSPQTKEYDLDNPADAATTITWGTATEVVSIVDSDHYALVKNIDYSVTAIDANKATLTILDDPCLTGKHIDIGESVVLTISFDVGADATFT</sequence>
<feature type="domain" description="Carbohydrate binding X2" evidence="5">
    <location>
        <begin position="384"/>
        <end position="474"/>
    </location>
</feature>
<gene>
    <name evidence="6" type="ORF">S01H1_06870</name>
</gene>
<dbReference type="InterPro" id="IPR013783">
    <property type="entry name" value="Ig-like_fold"/>
</dbReference>
<dbReference type="Gene3D" id="2.60.40.10">
    <property type="entry name" value="Immunoglobulins"/>
    <property type="match status" value="4"/>
</dbReference>
<keyword evidence="4" id="KW-0624">Polysaccharide degradation</keyword>
<feature type="non-terminal residue" evidence="6">
    <location>
        <position position="474"/>
    </location>
</feature>
<evidence type="ECO:0000256" key="2">
    <source>
        <dbReference type="ARBA" id="ARBA00023001"/>
    </source>
</evidence>
<evidence type="ECO:0000256" key="4">
    <source>
        <dbReference type="ARBA" id="ARBA00023326"/>
    </source>
</evidence>
<dbReference type="GO" id="GO:0030245">
    <property type="term" value="P:cellulose catabolic process"/>
    <property type="evidence" value="ECO:0007669"/>
    <property type="project" value="UniProtKB-KW"/>
</dbReference>
<name>X0T9R2_9ZZZZ</name>
<dbReference type="Pfam" id="PF03442">
    <property type="entry name" value="CBM_X2"/>
    <property type="match status" value="4"/>
</dbReference>
<keyword evidence="2" id="KW-0136">Cellulose degradation</keyword>
<evidence type="ECO:0000259" key="5">
    <source>
        <dbReference type="Pfam" id="PF03442"/>
    </source>
</evidence>
<evidence type="ECO:0000313" key="6">
    <source>
        <dbReference type="EMBL" id="GAF84046.1"/>
    </source>
</evidence>
<feature type="domain" description="Carbohydrate binding X2" evidence="5">
    <location>
        <begin position="191"/>
        <end position="276"/>
    </location>
</feature>
<feature type="non-terminal residue" evidence="6">
    <location>
        <position position="1"/>
    </location>
</feature>
<feature type="domain" description="Carbohydrate binding X2" evidence="5">
    <location>
        <begin position="285"/>
        <end position="375"/>
    </location>
</feature>
<evidence type="ECO:0000256" key="1">
    <source>
        <dbReference type="ARBA" id="ARBA00022729"/>
    </source>
</evidence>
<dbReference type="EMBL" id="BARS01003543">
    <property type="protein sequence ID" value="GAF84046.1"/>
    <property type="molecule type" value="Genomic_DNA"/>
</dbReference>
<dbReference type="SUPFAM" id="SSF81296">
    <property type="entry name" value="E set domains"/>
    <property type="match status" value="3"/>
</dbReference>
<dbReference type="InterPro" id="IPR014756">
    <property type="entry name" value="Ig_E-set"/>
</dbReference>
<accession>X0T9R2</accession>
<organism evidence="6">
    <name type="scientific">marine sediment metagenome</name>
    <dbReference type="NCBI Taxonomy" id="412755"/>
    <lineage>
        <taxon>unclassified sequences</taxon>
        <taxon>metagenomes</taxon>
        <taxon>ecological metagenomes</taxon>
    </lineage>
</organism>
<protein>
    <recommendedName>
        <fullName evidence="5">Carbohydrate binding X2 domain-containing protein</fullName>
    </recommendedName>
</protein>
<proteinExistence type="predicted"/>
<dbReference type="AlphaFoldDB" id="X0T9R2"/>